<reference evidence="5" key="1">
    <citation type="submission" date="2021-02" db="EMBL/GenBank/DDBJ databases">
        <authorList>
            <person name="Nowell W R."/>
        </authorList>
    </citation>
    <scope>NUCLEOTIDE SEQUENCE</scope>
</reference>
<feature type="chain" id="PRO_5032468043" description="UMOD/GP2/OIT3-like D8C domain-containing protein" evidence="3">
    <location>
        <begin position="22"/>
        <end position="303"/>
    </location>
</feature>
<dbReference type="Pfam" id="PF23283">
    <property type="entry name" value="D8C_UMOD"/>
    <property type="match status" value="1"/>
</dbReference>
<evidence type="ECO:0000259" key="4">
    <source>
        <dbReference type="Pfam" id="PF23283"/>
    </source>
</evidence>
<sequence length="303" mass="32810">MISLGNLNIWIILMIIGQTSATTPNASPLSCQCYNYTLIDDPTRSVNVTTSSGCDYNLFSSGAMWVRFVGVGGTQIPTSPVGNGRCNTSATGWYSGQMPVGVDTTINGTVCFTFGSNSCYWNTSTSVTNCGSYYVYQLGEPPGCDFRYCTDTPGVWITDTTITLIEDETTSTEIATTVDGSTTAIQTTVDPSTTAIRIEQTTSTEVMTTSKLSIASQKCFAPKVTLIPGTSTLSSPIQFHRSDDFNIISTIELNCNGSLSTFTQWKIKNCSSTCSYQIQLDQTIKTTFTELYIPAKTLPYGIY</sequence>
<gene>
    <name evidence="5" type="ORF">OXD698_LOCUS12070</name>
</gene>
<feature type="signal peptide" evidence="3">
    <location>
        <begin position="1"/>
        <end position="21"/>
    </location>
</feature>
<protein>
    <recommendedName>
        <fullName evidence="4">UMOD/GP2/OIT3-like D8C domain-containing protein</fullName>
    </recommendedName>
</protein>
<evidence type="ECO:0000313" key="6">
    <source>
        <dbReference type="Proteomes" id="UP000663844"/>
    </source>
</evidence>
<comment type="caution">
    <text evidence="5">The sequence shown here is derived from an EMBL/GenBank/DDBJ whole genome shotgun (WGS) entry which is preliminary data.</text>
</comment>
<feature type="domain" description="UMOD/GP2/OIT3-like D8C" evidence="4">
    <location>
        <begin position="69"/>
        <end position="150"/>
    </location>
</feature>
<dbReference type="Proteomes" id="UP000663844">
    <property type="component" value="Unassembled WGS sequence"/>
</dbReference>
<name>A0A818UG10_9BILA</name>
<dbReference type="InterPro" id="IPR057774">
    <property type="entry name" value="D8C_UMOD/GP2/OIT3-like"/>
</dbReference>
<evidence type="ECO:0000256" key="1">
    <source>
        <dbReference type="ARBA" id="ARBA00022729"/>
    </source>
</evidence>
<organism evidence="5 6">
    <name type="scientific">Adineta steineri</name>
    <dbReference type="NCBI Taxonomy" id="433720"/>
    <lineage>
        <taxon>Eukaryota</taxon>
        <taxon>Metazoa</taxon>
        <taxon>Spiralia</taxon>
        <taxon>Gnathifera</taxon>
        <taxon>Rotifera</taxon>
        <taxon>Eurotatoria</taxon>
        <taxon>Bdelloidea</taxon>
        <taxon>Adinetida</taxon>
        <taxon>Adinetidae</taxon>
        <taxon>Adineta</taxon>
    </lineage>
</organism>
<keyword evidence="1 3" id="KW-0732">Signal</keyword>
<accession>A0A818UG10</accession>
<evidence type="ECO:0000256" key="3">
    <source>
        <dbReference type="SAM" id="SignalP"/>
    </source>
</evidence>
<dbReference type="EMBL" id="CAJOAZ010000692">
    <property type="protein sequence ID" value="CAF3697880.1"/>
    <property type="molecule type" value="Genomic_DNA"/>
</dbReference>
<feature type="non-terminal residue" evidence="5">
    <location>
        <position position="303"/>
    </location>
</feature>
<evidence type="ECO:0000256" key="2">
    <source>
        <dbReference type="ARBA" id="ARBA00023157"/>
    </source>
</evidence>
<proteinExistence type="predicted"/>
<evidence type="ECO:0000313" key="5">
    <source>
        <dbReference type="EMBL" id="CAF3697880.1"/>
    </source>
</evidence>
<feature type="non-terminal residue" evidence="5">
    <location>
        <position position="1"/>
    </location>
</feature>
<dbReference type="AlphaFoldDB" id="A0A818UG10"/>
<keyword evidence="2" id="KW-1015">Disulfide bond</keyword>